<dbReference type="Proteomes" id="UP001165190">
    <property type="component" value="Unassembled WGS sequence"/>
</dbReference>
<comment type="caution">
    <text evidence="2">The sequence shown here is derived from an EMBL/GenBank/DDBJ whole genome shotgun (WGS) entry which is preliminary data.</text>
</comment>
<dbReference type="InterPro" id="IPR004252">
    <property type="entry name" value="Probable_transposase_24"/>
</dbReference>
<keyword evidence="3" id="KW-1185">Reference proteome</keyword>
<protein>
    <submittedName>
        <fullName evidence="2">Uncharacterized protein</fullName>
    </submittedName>
</protein>
<evidence type="ECO:0000313" key="2">
    <source>
        <dbReference type="EMBL" id="GMI80116.1"/>
    </source>
</evidence>
<gene>
    <name evidence="2" type="ORF">HRI_001680900</name>
</gene>
<name>A0A9W7HMN8_HIBTR</name>
<sequence length="125" mass="14083">MLCQTAESSGVPSTRADVYIRSRTHKDGSIMNSRATVVVERIQEKRNKSFSSDNLSQTSWSNDVFAQVKGLEKRERVHCVVSIHTRSSQESGPSQPVQNTTKVEGLKSTVAKLEKRFETCFLPYF</sequence>
<dbReference type="Pfam" id="PF03004">
    <property type="entry name" value="Transposase_24"/>
    <property type="match status" value="1"/>
</dbReference>
<accession>A0A9W7HMN8</accession>
<evidence type="ECO:0000256" key="1">
    <source>
        <dbReference type="SAM" id="MobiDB-lite"/>
    </source>
</evidence>
<dbReference type="AlphaFoldDB" id="A0A9W7HMN8"/>
<proteinExistence type="predicted"/>
<organism evidence="2 3">
    <name type="scientific">Hibiscus trionum</name>
    <name type="common">Flower of an hour</name>
    <dbReference type="NCBI Taxonomy" id="183268"/>
    <lineage>
        <taxon>Eukaryota</taxon>
        <taxon>Viridiplantae</taxon>
        <taxon>Streptophyta</taxon>
        <taxon>Embryophyta</taxon>
        <taxon>Tracheophyta</taxon>
        <taxon>Spermatophyta</taxon>
        <taxon>Magnoliopsida</taxon>
        <taxon>eudicotyledons</taxon>
        <taxon>Gunneridae</taxon>
        <taxon>Pentapetalae</taxon>
        <taxon>rosids</taxon>
        <taxon>malvids</taxon>
        <taxon>Malvales</taxon>
        <taxon>Malvaceae</taxon>
        <taxon>Malvoideae</taxon>
        <taxon>Hibiscus</taxon>
    </lineage>
</organism>
<dbReference type="EMBL" id="BSYR01000017">
    <property type="protein sequence ID" value="GMI80116.1"/>
    <property type="molecule type" value="Genomic_DNA"/>
</dbReference>
<reference evidence="2" key="1">
    <citation type="submission" date="2023-05" db="EMBL/GenBank/DDBJ databases">
        <title>Genome and transcriptome analyses reveal genes involved in the formation of fine ridges on petal epidermal cells in Hibiscus trionum.</title>
        <authorList>
            <person name="Koshimizu S."/>
            <person name="Masuda S."/>
            <person name="Ishii T."/>
            <person name="Shirasu K."/>
            <person name="Hoshino A."/>
            <person name="Arita M."/>
        </authorList>
    </citation>
    <scope>NUCLEOTIDE SEQUENCE</scope>
    <source>
        <strain evidence="2">Hamamatsu line</strain>
    </source>
</reference>
<feature type="compositionally biased region" description="Polar residues" evidence="1">
    <location>
        <begin position="84"/>
        <end position="102"/>
    </location>
</feature>
<feature type="region of interest" description="Disordered" evidence="1">
    <location>
        <begin position="84"/>
        <end position="103"/>
    </location>
</feature>
<evidence type="ECO:0000313" key="3">
    <source>
        <dbReference type="Proteomes" id="UP001165190"/>
    </source>
</evidence>
<dbReference type="OrthoDB" id="1113102at2759"/>